<dbReference type="NCBIfam" id="TIGR02033">
    <property type="entry name" value="D-hydantoinase"/>
    <property type="match status" value="1"/>
</dbReference>
<dbReference type="InterPro" id="IPR032466">
    <property type="entry name" value="Metal_Hydrolase"/>
</dbReference>
<dbReference type="AlphaFoldDB" id="B9JL20"/>
<dbReference type="Pfam" id="PF00449">
    <property type="entry name" value="Urease_alpha"/>
    <property type="match status" value="1"/>
</dbReference>
<protein>
    <submittedName>
        <fullName evidence="8">Dihydropyrimidinase</fullName>
    </submittedName>
</protein>
<dbReference type="Gene3D" id="3.20.20.140">
    <property type="entry name" value="Metal-dependent hydrolases"/>
    <property type="match status" value="1"/>
</dbReference>
<dbReference type="GO" id="GO:0005829">
    <property type="term" value="C:cytosol"/>
    <property type="evidence" value="ECO:0007669"/>
    <property type="project" value="TreeGrafter"/>
</dbReference>
<dbReference type="HOGENOM" id="CLU_015572_2_0_5"/>
<comment type="PTM">
    <text evidence="5">Carbamylation allows a single lysine to coordinate two divalent metal cations.</text>
</comment>
<proteinExistence type="inferred from homology"/>
<dbReference type="STRING" id="311403.Arad_9605"/>
<keyword evidence="3" id="KW-0479">Metal-binding</keyword>
<dbReference type="FunFam" id="3.20.20.140:FF:000174">
    <property type="entry name" value="Dihydropyrimidinase-related protein 2"/>
    <property type="match status" value="1"/>
</dbReference>
<dbReference type="PANTHER" id="PTHR11647">
    <property type="entry name" value="HYDRANTOINASE/DIHYDROPYRIMIDINASE FAMILY MEMBER"/>
    <property type="match status" value="1"/>
</dbReference>
<dbReference type="KEGG" id="ara:Arad_9605"/>
<keyword evidence="4" id="KW-0378">Hydrolase</keyword>
<dbReference type="InterPro" id="IPR050378">
    <property type="entry name" value="Metallo-dep_Hydrolases_sf"/>
</dbReference>
<dbReference type="eggNOG" id="COG0044">
    <property type="taxonomic scope" value="Bacteria"/>
</dbReference>
<evidence type="ECO:0000313" key="8">
    <source>
        <dbReference type="EMBL" id="ACM30612.1"/>
    </source>
</evidence>
<dbReference type="InterPro" id="IPR011059">
    <property type="entry name" value="Metal-dep_hydrolase_composite"/>
</dbReference>
<dbReference type="InterPro" id="IPR011612">
    <property type="entry name" value="Urease_alpha_N_dom"/>
</dbReference>
<evidence type="ECO:0000256" key="4">
    <source>
        <dbReference type="ARBA" id="ARBA00022801"/>
    </source>
</evidence>
<dbReference type="CDD" id="cd01314">
    <property type="entry name" value="D-HYD"/>
    <property type="match status" value="1"/>
</dbReference>
<dbReference type="Proteomes" id="UP000001600">
    <property type="component" value="Chromosome 2"/>
</dbReference>
<name>B9JL20_RHIR8</name>
<dbReference type="EMBL" id="CP000629">
    <property type="protein sequence ID" value="ACM30612.1"/>
    <property type="molecule type" value="Genomic_DNA"/>
</dbReference>
<sequence>MRKRSMSDFDLIIQNGTVATASDVFNADIGIRNGKIVQIGENLSGGARVIDASGKYVLPGGIDSHVHISQPSGDGIVMADDFASGTLSAVFGGNTTLMPFCLQQKDMSLREALTAYHKLAEGECYTDISFHLIVSDPTEAVLGQEIPALVADGYTSLKVFMTYEGLRLSDGEILKTLDVARRTGATVMVHCENEDAIRFLIEKHELAGDVAPRAHASTRPIAVEREATHRALSLAEIIDIPIVIVHVSNGEAMEEIMRARARGIKVIGETCPQYLTLTAKDLDGMDWEGAKFVCSPPPRDEAAQADCWRGIETGVFELFSSDHCPFRYEDERGKLNPKGSTNFRHIPNGIPGVETRLPILFSQGVMTGRIDLPRFVALTSTNHAKTYGLYPQKGTIAIGADADIAIWDPAITRTIRHADLHDGADYSPYEGIEINGWPVTTIVAGKIMVDDGVLTGPKGHGKYCSAKVGQTNDISNARKDIR</sequence>
<evidence type="ECO:0000256" key="2">
    <source>
        <dbReference type="ARBA" id="ARBA00008829"/>
    </source>
</evidence>
<accession>B9JL20</accession>
<dbReference type="SUPFAM" id="SSF51338">
    <property type="entry name" value="Composite domain of metallo-dependent hydrolases"/>
    <property type="match status" value="1"/>
</dbReference>
<dbReference type="InterPro" id="IPR011778">
    <property type="entry name" value="Hydantoinase/dihydroPyrase"/>
</dbReference>
<evidence type="ECO:0000256" key="1">
    <source>
        <dbReference type="ARBA" id="ARBA00001947"/>
    </source>
</evidence>
<dbReference type="InterPro" id="IPR006680">
    <property type="entry name" value="Amidohydro-rel"/>
</dbReference>
<comment type="similarity">
    <text evidence="2">Belongs to the metallo-dependent hydrolases superfamily. Hydantoinase/dihydropyrimidinase family.</text>
</comment>
<organism evidence="8 9">
    <name type="scientific">Rhizobium rhizogenes (strain K84 / ATCC BAA-868)</name>
    <name type="common">Agrobacterium radiobacter</name>
    <dbReference type="NCBI Taxonomy" id="311403"/>
    <lineage>
        <taxon>Bacteria</taxon>
        <taxon>Pseudomonadati</taxon>
        <taxon>Pseudomonadota</taxon>
        <taxon>Alphaproteobacteria</taxon>
        <taxon>Hyphomicrobiales</taxon>
        <taxon>Rhizobiaceae</taxon>
        <taxon>Rhizobium/Agrobacterium group</taxon>
        <taxon>Rhizobium</taxon>
    </lineage>
</organism>
<evidence type="ECO:0000313" key="9">
    <source>
        <dbReference type="Proteomes" id="UP000001600"/>
    </source>
</evidence>
<evidence type="ECO:0000256" key="3">
    <source>
        <dbReference type="ARBA" id="ARBA00022723"/>
    </source>
</evidence>
<dbReference type="GO" id="GO:0046872">
    <property type="term" value="F:metal ion binding"/>
    <property type="evidence" value="ECO:0007669"/>
    <property type="project" value="UniProtKB-KW"/>
</dbReference>
<dbReference type="PANTHER" id="PTHR11647:SF1">
    <property type="entry name" value="COLLAPSIN RESPONSE MEDIATOR PROTEIN"/>
    <property type="match status" value="1"/>
</dbReference>
<evidence type="ECO:0000259" key="6">
    <source>
        <dbReference type="Pfam" id="PF00449"/>
    </source>
</evidence>
<evidence type="ECO:0000256" key="5">
    <source>
        <dbReference type="PIRSR" id="PIRSR611778-50"/>
    </source>
</evidence>
<dbReference type="Gene3D" id="2.30.40.10">
    <property type="entry name" value="Urease, subunit C, domain 1"/>
    <property type="match status" value="1"/>
</dbReference>
<dbReference type="GO" id="GO:0016812">
    <property type="term" value="F:hydrolase activity, acting on carbon-nitrogen (but not peptide) bonds, in cyclic amides"/>
    <property type="evidence" value="ECO:0007669"/>
    <property type="project" value="TreeGrafter"/>
</dbReference>
<feature type="domain" description="Urease alpha-subunit N-terminal" evidence="6">
    <location>
        <begin position="7"/>
        <end position="41"/>
    </location>
</feature>
<feature type="domain" description="Amidohydrolase-related" evidence="7">
    <location>
        <begin position="56"/>
        <end position="448"/>
    </location>
</feature>
<dbReference type="NCBIfam" id="NF009941">
    <property type="entry name" value="PRK13404.1"/>
    <property type="match status" value="1"/>
</dbReference>
<evidence type="ECO:0000259" key="7">
    <source>
        <dbReference type="Pfam" id="PF01979"/>
    </source>
</evidence>
<gene>
    <name evidence="8" type="primary">hydA</name>
    <name evidence="8" type="ordered locus">Arad_9605</name>
</gene>
<reference evidence="8 9" key="1">
    <citation type="journal article" date="2009" name="J. Bacteriol.">
        <title>Genome sequences of three Agrobacterium biovars help elucidate the evolution of multichromosome genomes in bacteria.</title>
        <authorList>
            <person name="Slater S.C."/>
            <person name="Goldman B.S."/>
            <person name="Goodner B."/>
            <person name="Setubal J.C."/>
            <person name="Farrand S.K."/>
            <person name="Nester E.W."/>
            <person name="Burr T.J."/>
            <person name="Banta L."/>
            <person name="Dickerman A.W."/>
            <person name="Paulsen I."/>
            <person name="Otten L."/>
            <person name="Suen G."/>
            <person name="Welch R."/>
            <person name="Almeida N.F."/>
            <person name="Arnold F."/>
            <person name="Burton O.T."/>
            <person name="Du Z."/>
            <person name="Ewing A."/>
            <person name="Godsy E."/>
            <person name="Heisel S."/>
            <person name="Houmiel K.L."/>
            <person name="Jhaveri J."/>
            <person name="Lu J."/>
            <person name="Miller N.M."/>
            <person name="Norton S."/>
            <person name="Chen Q."/>
            <person name="Phoolcharoen W."/>
            <person name="Ohlin V."/>
            <person name="Ondrusek D."/>
            <person name="Pride N."/>
            <person name="Stricklin S.L."/>
            <person name="Sun J."/>
            <person name="Wheeler C."/>
            <person name="Wilson L."/>
            <person name="Zhu H."/>
            <person name="Wood D.W."/>
        </authorList>
    </citation>
    <scope>NUCLEOTIDE SEQUENCE [LARGE SCALE GENOMIC DNA]</scope>
    <source>
        <strain evidence="9">K84 / ATCC BAA-868</strain>
    </source>
</reference>
<dbReference type="Pfam" id="PF01979">
    <property type="entry name" value="Amidohydro_1"/>
    <property type="match status" value="1"/>
</dbReference>
<dbReference type="SUPFAM" id="SSF51556">
    <property type="entry name" value="Metallo-dependent hydrolases"/>
    <property type="match status" value="1"/>
</dbReference>
<comment type="cofactor">
    <cofactor evidence="1">
        <name>Zn(2+)</name>
        <dbReference type="ChEBI" id="CHEBI:29105"/>
    </cofactor>
</comment>
<feature type="modified residue" description="N6-carboxylysine" evidence="5">
    <location>
        <position position="158"/>
    </location>
</feature>